<protein>
    <recommendedName>
        <fullName evidence="3">Flagellar FliJ protein</fullName>
    </recommendedName>
</protein>
<keyword evidence="13" id="KW-1185">Reference proteome</keyword>
<dbReference type="PANTHER" id="PTHR38786">
    <property type="entry name" value="FLAGELLAR FLIJ PROTEIN"/>
    <property type="match status" value="1"/>
</dbReference>
<keyword evidence="5" id="KW-1003">Cell membrane</keyword>
<evidence type="ECO:0000256" key="2">
    <source>
        <dbReference type="ARBA" id="ARBA00010004"/>
    </source>
</evidence>
<evidence type="ECO:0000256" key="10">
    <source>
        <dbReference type="ARBA" id="ARBA00023225"/>
    </source>
</evidence>
<evidence type="ECO:0000256" key="8">
    <source>
        <dbReference type="ARBA" id="ARBA00022927"/>
    </source>
</evidence>
<dbReference type="Proteomes" id="UP001501788">
    <property type="component" value="Unassembled WGS sequence"/>
</dbReference>
<evidence type="ECO:0000256" key="1">
    <source>
        <dbReference type="ARBA" id="ARBA00004413"/>
    </source>
</evidence>
<dbReference type="InterPro" id="IPR052570">
    <property type="entry name" value="FliJ"/>
</dbReference>
<dbReference type="EMBL" id="BAABEX010000001">
    <property type="protein sequence ID" value="GAA4417637.1"/>
    <property type="molecule type" value="Genomic_DNA"/>
</dbReference>
<evidence type="ECO:0000313" key="13">
    <source>
        <dbReference type="Proteomes" id="UP001501788"/>
    </source>
</evidence>
<dbReference type="PANTHER" id="PTHR38786:SF1">
    <property type="entry name" value="FLAGELLAR FLIJ PROTEIN"/>
    <property type="match status" value="1"/>
</dbReference>
<sequence length="142" mass="16351">MATRQRDDARRALQDAQNARHAAADQLHQLQSYAVETDQRWGMAEDSLRGPEVLYHHRHFMGRLDHAIGLQTGVVHDQDTRLAQLAQRLLQAELRLTSLRKVVERRQHELALAQMRRDQKQTDERASLQYRSSPPGLAAQES</sequence>
<keyword evidence="6" id="KW-0145">Chemotaxis</keyword>
<dbReference type="Pfam" id="PF02050">
    <property type="entry name" value="FliJ"/>
    <property type="match status" value="1"/>
</dbReference>
<name>A0ABP8KXI7_9BURK</name>
<evidence type="ECO:0000313" key="12">
    <source>
        <dbReference type="EMBL" id="GAA4417637.1"/>
    </source>
</evidence>
<evidence type="ECO:0000256" key="6">
    <source>
        <dbReference type="ARBA" id="ARBA00022500"/>
    </source>
</evidence>
<dbReference type="InterPro" id="IPR012823">
    <property type="entry name" value="Flagell_FliJ"/>
</dbReference>
<organism evidence="12 13">
    <name type="scientific">Acidovorax lacteus</name>
    <dbReference type="NCBI Taxonomy" id="1924988"/>
    <lineage>
        <taxon>Bacteria</taxon>
        <taxon>Pseudomonadati</taxon>
        <taxon>Pseudomonadota</taxon>
        <taxon>Betaproteobacteria</taxon>
        <taxon>Burkholderiales</taxon>
        <taxon>Comamonadaceae</taxon>
        <taxon>Acidovorax</taxon>
    </lineage>
</organism>
<evidence type="ECO:0000256" key="9">
    <source>
        <dbReference type="ARBA" id="ARBA00023136"/>
    </source>
</evidence>
<evidence type="ECO:0000256" key="11">
    <source>
        <dbReference type="SAM" id="MobiDB-lite"/>
    </source>
</evidence>
<keyword evidence="10" id="KW-1006">Bacterial flagellum protein export</keyword>
<comment type="similarity">
    <text evidence="2">Belongs to the FliJ family.</text>
</comment>
<proteinExistence type="inferred from homology"/>
<dbReference type="Gene3D" id="1.10.287.1700">
    <property type="match status" value="1"/>
</dbReference>
<accession>A0ABP8KXI7</accession>
<evidence type="ECO:0000256" key="7">
    <source>
        <dbReference type="ARBA" id="ARBA00022795"/>
    </source>
</evidence>
<comment type="caution">
    <text evidence="12">The sequence shown here is derived from an EMBL/GenBank/DDBJ whole genome shotgun (WGS) entry which is preliminary data.</text>
</comment>
<evidence type="ECO:0000256" key="3">
    <source>
        <dbReference type="ARBA" id="ARBA00020392"/>
    </source>
</evidence>
<reference evidence="13" key="1">
    <citation type="journal article" date="2019" name="Int. J. Syst. Evol. Microbiol.">
        <title>The Global Catalogue of Microorganisms (GCM) 10K type strain sequencing project: providing services to taxonomists for standard genome sequencing and annotation.</title>
        <authorList>
            <consortium name="The Broad Institute Genomics Platform"/>
            <consortium name="The Broad Institute Genome Sequencing Center for Infectious Disease"/>
            <person name="Wu L."/>
            <person name="Ma J."/>
        </authorList>
    </citation>
    <scope>NUCLEOTIDE SEQUENCE [LARGE SCALE GENOMIC DNA]</scope>
    <source>
        <strain evidence="13">JCM 31890</strain>
    </source>
</reference>
<keyword evidence="8" id="KW-0653">Protein transport</keyword>
<comment type="subcellular location">
    <subcellularLocation>
        <location evidence="1">Cell membrane</location>
        <topology evidence="1">Peripheral membrane protein</topology>
        <orientation evidence="1">Cytoplasmic side</orientation>
    </subcellularLocation>
</comment>
<dbReference type="InterPro" id="IPR053716">
    <property type="entry name" value="Flag_assembly_chemotaxis_eff"/>
</dbReference>
<feature type="compositionally biased region" description="Basic and acidic residues" evidence="11">
    <location>
        <begin position="114"/>
        <end position="126"/>
    </location>
</feature>
<feature type="region of interest" description="Disordered" evidence="11">
    <location>
        <begin position="114"/>
        <end position="142"/>
    </location>
</feature>
<keyword evidence="7" id="KW-1005">Bacterial flagellum biogenesis</keyword>
<keyword evidence="4" id="KW-0813">Transport</keyword>
<keyword evidence="9" id="KW-0472">Membrane</keyword>
<evidence type="ECO:0000256" key="4">
    <source>
        <dbReference type="ARBA" id="ARBA00022448"/>
    </source>
</evidence>
<gene>
    <name evidence="12" type="ORF">GCM10023090_01520</name>
</gene>
<evidence type="ECO:0000256" key="5">
    <source>
        <dbReference type="ARBA" id="ARBA00022475"/>
    </source>
</evidence>